<sequence length="72" mass="7463">MFNIIMTRSSPLALLVIIALSAGLTLEVPMPESIIPPGKSPCKGPGCATPGEPYAGRGCLPVNQCPPTRHHG</sequence>
<accession>A0ACC0DMP3</accession>
<evidence type="ECO:0000313" key="2">
    <source>
        <dbReference type="Proteomes" id="UP001060170"/>
    </source>
</evidence>
<reference evidence="2" key="1">
    <citation type="journal article" date="2018" name="BMC Genomics">
        <title>Genomic insights into host adaptation between the wheat stripe rust pathogen (Puccinia striiformis f. sp. tritici) and the barley stripe rust pathogen (Puccinia striiformis f. sp. hordei).</title>
        <authorList>
            <person name="Xia C."/>
            <person name="Wang M."/>
            <person name="Yin C."/>
            <person name="Cornejo O.E."/>
            <person name="Hulbert S.H."/>
            <person name="Chen X."/>
        </authorList>
    </citation>
    <scope>NUCLEOTIDE SEQUENCE [LARGE SCALE GENOMIC DNA]</scope>
    <source>
        <strain evidence="2">93-210</strain>
    </source>
</reference>
<reference evidence="1 2" key="3">
    <citation type="journal article" date="2022" name="Microbiol. Spectr.">
        <title>Folding features and dynamics of 3D genome architecture in plant fungal pathogens.</title>
        <authorList>
            <person name="Xia C."/>
        </authorList>
    </citation>
    <scope>NUCLEOTIDE SEQUENCE [LARGE SCALE GENOMIC DNA]</scope>
    <source>
        <strain evidence="1 2">93-210</strain>
    </source>
</reference>
<name>A0ACC0DMP3_9BASI</name>
<keyword evidence="2" id="KW-1185">Reference proteome</keyword>
<reference evidence="2" key="2">
    <citation type="journal article" date="2018" name="Mol. Plant Microbe Interact.">
        <title>Genome sequence resources for the wheat stripe rust pathogen (Puccinia striiformis f. sp. tritici) and the barley stripe rust pathogen (Puccinia striiformis f. sp. hordei).</title>
        <authorList>
            <person name="Xia C."/>
            <person name="Wang M."/>
            <person name="Yin C."/>
            <person name="Cornejo O.E."/>
            <person name="Hulbert S.H."/>
            <person name="Chen X."/>
        </authorList>
    </citation>
    <scope>NUCLEOTIDE SEQUENCE [LARGE SCALE GENOMIC DNA]</scope>
    <source>
        <strain evidence="2">93-210</strain>
    </source>
</reference>
<dbReference type="Proteomes" id="UP001060170">
    <property type="component" value="Chromosome 18"/>
</dbReference>
<gene>
    <name evidence="1" type="ORF">MJO28_016208</name>
</gene>
<proteinExistence type="predicted"/>
<organism evidence="1 2">
    <name type="scientific">Puccinia striiformis f. sp. tritici</name>
    <dbReference type="NCBI Taxonomy" id="168172"/>
    <lineage>
        <taxon>Eukaryota</taxon>
        <taxon>Fungi</taxon>
        <taxon>Dikarya</taxon>
        <taxon>Basidiomycota</taxon>
        <taxon>Pucciniomycotina</taxon>
        <taxon>Pucciniomycetes</taxon>
        <taxon>Pucciniales</taxon>
        <taxon>Pucciniaceae</taxon>
        <taxon>Puccinia</taxon>
    </lineage>
</organism>
<evidence type="ECO:0000313" key="1">
    <source>
        <dbReference type="EMBL" id="KAI7935337.1"/>
    </source>
</evidence>
<dbReference type="EMBL" id="CM045882">
    <property type="protein sequence ID" value="KAI7935337.1"/>
    <property type="molecule type" value="Genomic_DNA"/>
</dbReference>
<comment type="caution">
    <text evidence="1">The sequence shown here is derived from an EMBL/GenBank/DDBJ whole genome shotgun (WGS) entry which is preliminary data.</text>
</comment>
<protein>
    <submittedName>
        <fullName evidence="1">Uncharacterized protein</fullName>
    </submittedName>
</protein>